<feature type="compositionally biased region" description="Low complexity" evidence="3">
    <location>
        <begin position="1"/>
        <end position="15"/>
    </location>
</feature>
<evidence type="ECO:0000256" key="3">
    <source>
        <dbReference type="SAM" id="MobiDB-lite"/>
    </source>
</evidence>
<dbReference type="InterPro" id="IPR016087">
    <property type="entry name" value="Chalcone_isomerase"/>
</dbReference>
<dbReference type="GO" id="GO:0009570">
    <property type="term" value="C:chloroplast stroma"/>
    <property type="evidence" value="ECO:0007669"/>
    <property type="project" value="TreeGrafter"/>
</dbReference>
<dbReference type="PANTHER" id="PTHR47589">
    <property type="entry name" value="FATTY-ACID-BINDING PROTEIN 1"/>
    <property type="match status" value="1"/>
</dbReference>
<name>A0AAX6DYC8_IRIPA</name>
<dbReference type="InterPro" id="IPR016088">
    <property type="entry name" value="Chalcone_isomerase_3-sand"/>
</dbReference>
<dbReference type="InterPro" id="IPR016089">
    <property type="entry name" value="Chalcone_isomerase_bundle_sf"/>
</dbReference>
<keyword evidence="6" id="KW-1185">Reference proteome</keyword>
<evidence type="ECO:0000256" key="2">
    <source>
        <dbReference type="ARBA" id="ARBA00024426"/>
    </source>
</evidence>
<gene>
    <name evidence="5" type="ORF">M6B38_220610</name>
</gene>
<evidence type="ECO:0000256" key="1">
    <source>
        <dbReference type="ARBA" id="ARBA00007166"/>
    </source>
</evidence>
<comment type="caution">
    <text evidence="5">The sequence shown here is derived from an EMBL/GenBank/DDBJ whole genome shotgun (WGS) entry which is preliminary data.</text>
</comment>
<comment type="similarity">
    <text evidence="1">Belongs to the chalcone isomerase family.</text>
</comment>
<dbReference type="PANTHER" id="PTHR47589:SF5">
    <property type="entry name" value="CHALCONE ISOMERASE DOMAIN-CONTAINING PROTEIN"/>
    <property type="match status" value="1"/>
</dbReference>
<proteinExistence type="inferred from homology"/>
<feature type="region of interest" description="Disordered" evidence="3">
    <location>
        <begin position="1"/>
        <end position="26"/>
    </location>
</feature>
<dbReference type="Gene3D" id="3.50.70.10">
    <property type="match status" value="1"/>
</dbReference>
<dbReference type="EMBL" id="JANAVB010041219">
    <property type="protein sequence ID" value="KAJ6796857.1"/>
    <property type="molecule type" value="Genomic_DNA"/>
</dbReference>
<accession>A0AAX6DYC8</accession>
<feature type="domain" description="Chalcone isomerase" evidence="4">
    <location>
        <begin position="104"/>
        <end position="275"/>
    </location>
</feature>
<organism evidence="5 6">
    <name type="scientific">Iris pallida</name>
    <name type="common">Sweet iris</name>
    <dbReference type="NCBI Taxonomy" id="29817"/>
    <lineage>
        <taxon>Eukaryota</taxon>
        <taxon>Viridiplantae</taxon>
        <taxon>Streptophyta</taxon>
        <taxon>Embryophyta</taxon>
        <taxon>Tracheophyta</taxon>
        <taxon>Spermatophyta</taxon>
        <taxon>Magnoliopsida</taxon>
        <taxon>Liliopsida</taxon>
        <taxon>Asparagales</taxon>
        <taxon>Iridaceae</taxon>
        <taxon>Iridoideae</taxon>
        <taxon>Irideae</taxon>
        <taxon>Iris</taxon>
    </lineage>
</organism>
<sequence>MVSLRFPFPFPNNSGPNPPNLPRPSTRSLAAAAGAAVGIGVGIAVSLKSASANQTDPSRPNTSSAPISPLWACLSFSDAASDSASVEPKTGATFPNALDGGSRRLLGLGVRRKSVFGLKNVDVYAFGVYADESDVKRLSENYEAHSSPELKENKDFIADVLEQDLRMTIRLQIVYGRLSIRSVRSAFEESVGNRLQKFGGSDNKELLQRFTSLFKDEYKLPRGSIIDLSKEPGFVLQTRIDGKDVGSIQSKLLCQSIFDLYIGEDPFDRKAKEDFKLGLASLLKQ</sequence>
<dbReference type="GO" id="GO:0005504">
    <property type="term" value="F:fatty acid binding"/>
    <property type="evidence" value="ECO:0007669"/>
    <property type="project" value="TreeGrafter"/>
</dbReference>
<evidence type="ECO:0000259" key="4">
    <source>
        <dbReference type="Pfam" id="PF16035"/>
    </source>
</evidence>
<dbReference type="Proteomes" id="UP001140949">
    <property type="component" value="Unassembled WGS sequence"/>
</dbReference>
<dbReference type="InterPro" id="IPR036298">
    <property type="entry name" value="Chalcone_isomerase_sf"/>
</dbReference>
<dbReference type="SUPFAM" id="SSF54626">
    <property type="entry name" value="Chalcone isomerase"/>
    <property type="match status" value="1"/>
</dbReference>
<reference evidence="5" key="1">
    <citation type="journal article" date="2023" name="GigaByte">
        <title>Genome assembly of the bearded iris, Iris pallida Lam.</title>
        <authorList>
            <person name="Bruccoleri R.E."/>
            <person name="Oakeley E.J."/>
            <person name="Faust A.M.E."/>
            <person name="Altorfer M."/>
            <person name="Dessus-Babus S."/>
            <person name="Burckhardt D."/>
            <person name="Oertli M."/>
            <person name="Naumann U."/>
            <person name="Petersen F."/>
            <person name="Wong J."/>
        </authorList>
    </citation>
    <scope>NUCLEOTIDE SEQUENCE</scope>
    <source>
        <strain evidence="5">GSM-AAB239-AS_SAM_17_03QT</strain>
    </source>
</reference>
<evidence type="ECO:0000313" key="6">
    <source>
        <dbReference type="Proteomes" id="UP001140949"/>
    </source>
</evidence>
<dbReference type="Gene3D" id="1.10.890.20">
    <property type="match status" value="1"/>
</dbReference>
<dbReference type="InterPro" id="IPR044228">
    <property type="entry name" value="FAP1"/>
</dbReference>
<dbReference type="GO" id="GO:0006631">
    <property type="term" value="P:fatty acid metabolic process"/>
    <property type="evidence" value="ECO:0007669"/>
    <property type="project" value="TreeGrafter"/>
</dbReference>
<protein>
    <recommendedName>
        <fullName evidence="2">Chalcone--flavanone isomerase</fullName>
    </recommendedName>
</protein>
<dbReference type="AlphaFoldDB" id="A0AAX6DYC8"/>
<dbReference type="GO" id="GO:0016872">
    <property type="term" value="F:intramolecular lyase activity"/>
    <property type="evidence" value="ECO:0007669"/>
    <property type="project" value="InterPro"/>
</dbReference>
<reference evidence="5" key="2">
    <citation type="submission" date="2023-04" db="EMBL/GenBank/DDBJ databases">
        <authorList>
            <person name="Bruccoleri R.E."/>
            <person name="Oakeley E.J."/>
            <person name="Faust A.-M."/>
            <person name="Dessus-Babus S."/>
            <person name="Altorfer M."/>
            <person name="Burckhardt D."/>
            <person name="Oertli M."/>
            <person name="Naumann U."/>
            <person name="Petersen F."/>
            <person name="Wong J."/>
        </authorList>
    </citation>
    <scope>NUCLEOTIDE SEQUENCE</scope>
    <source>
        <strain evidence="5">GSM-AAB239-AS_SAM_17_03QT</strain>
        <tissue evidence="5">Leaf</tissue>
    </source>
</reference>
<dbReference type="Pfam" id="PF16035">
    <property type="entry name" value="Chalcone_2"/>
    <property type="match status" value="1"/>
</dbReference>
<evidence type="ECO:0000313" key="5">
    <source>
        <dbReference type="EMBL" id="KAJ6796857.1"/>
    </source>
</evidence>